<protein>
    <recommendedName>
        <fullName evidence="4">t-SNARE coiled-coil homology domain-containing protein</fullName>
    </recommendedName>
</protein>
<keyword evidence="3" id="KW-1185">Reference proteome</keyword>
<evidence type="ECO:0008006" key="4">
    <source>
        <dbReference type="Google" id="ProtNLM"/>
    </source>
</evidence>
<keyword evidence="1" id="KW-0812">Transmembrane</keyword>
<proteinExistence type="predicted"/>
<keyword evidence="1" id="KW-0472">Membrane</keyword>
<organism evidence="2 3">
    <name type="scientific">Turnera subulata</name>
    <dbReference type="NCBI Taxonomy" id="218843"/>
    <lineage>
        <taxon>Eukaryota</taxon>
        <taxon>Viridiplantae</taxon>
        <taxon>Streptophyta</taxon>
        <taxon>Embryophyta</taxon>
        <taxon>Tracheophyta</taxon>
        <taxon>Spermatophyta</taxon>
        <taxon>Magnoliopsida</taxon>
        <taxon>eudicotyledons</taxon>
        <taxon>Gunneridae</taxon>
        <taxon>Pentapetalae</taxon>
        <taxon>rosids</taxon>
        <taxon>fabids</taxon>
        <taxon>Malpighiales</taxon>
        <taxon>Passifloraceae</taxon>
        <taxon>Turnera</taxon>
    </lineage>
</organism>
<sequence>MANLYRSRDGLSARATATPHEVQLRIDPILYADHLDHQISSLHAQVSLLKYVTWPKKSRWKAAIQNDIISDLKSLMASAQEGMKNGMRRLNRTMAQQRSNHVYQVVTFGLVCFLMVYLWSKLFRT</sequence>
<evidence type="ECO:0000313" key="2">
    <source>
        <dbReference type="EMBL" id="KAJ4840218.1"/>
    </source>
</evidence>
<dbReference type="Proteomes" id="UP001141552">
    <property type="component" value="Unassembled WGS sequence"/>
</dbReference>
<name>A0A9Q0FZ44_9ROSI</name>
<dbReference type="OrthoDB" id="261831at2759"/>
<feature type="transmembrane region" description="Helical" evidence="1">
    <location>
        <begin position="102"/>
        <end position="120"/>
    </location>
</feature>
<dbReference type="AlphaFoldDB" id="A0A9Q0FZ44"/>
<comment type="caution">
    <text evidence="2">The sequence shown here is derived from an EMBL/GenBank/DDBJ whole genome shotgun (WGS) entry which is preliminary data.</text>
</comment>
<reference evidence="2" key="2">
    <citation type="journal article" date="2023" name="Plants (Basel)">
        <title>Annotation of the Turnera subulata (Passifloraceae) Draft Genome Reveals the S-Locus Evolved after the Divergence of Turneroideae from Passifloroideae in a Stepwise Manner.</title>
        <authorList>
            <person name="Henning P.M."/>
            <person name="Roalson E.H."/>
            <person name="Mir W."/>
            <person name="McCubbin A.G."/>
            <person name="Shore J.S."/>
        </authorList>
    </citation>
    <scope>NUCLEOTIDE SEQUENCE</scope>
    <source>
        <strain evidence="2">F60SS</strain>
    </source>
</reference>
<gene>
    <name evidence="2" type="ORF">Tsubulata_007499</name>
</gene>
<dbReference type="CDD" id="cd15841">
    <property type="entry name" value="SNARE_Qc"/>
    <property type="match status" value="1"/>
</dbReference>
<dbReference type="EMBL" id="JAKUCV010003091">
    <property type="protein sequence ID" value="KAJ4840218.1"/>
    <property type="molecule type" value="Genomic_DNA"/>
</dbReference>
<evidence type="ECO:0000256" key="1">
    <source>
        <dbReference type="SAM" id="Phobius"/>
    </source>
</evidence>
<accession>A0A9Q0FZ44</accession>
<reference evidence="2" key="1">
    <citation type="submission" date="2022-02" db="EMBL/GenBank/DDBJ databases">
        <authorList>
            <person name="Henning P.M."/>
            <person name="McCubbin A.G."/>
            <person name="Shore J.S."/>
        </authorList>
    </citation>
    <scope>NUCLEOTIDE SEQUENCE</scope>
    <source>
        <strain evidence="2">F60SS</strain>
        <tissue evidence="2">Leaves</tissue>
    </source>
</reference>
<keyword evidence="1" id="KW-1133">Transmembrane helix</keyword>
<evidence type="ECO:0000313" key="3">
    <source>
        <dbReference type="Proteomes" id="UP001141552"/>
    </source>
</evidence>